<dbReference type="Pfam" id="PF14378">
    <property type="entry name" value="PAP2_3"/>
    <property type="match status" value="1"/>
</dbReference>
<keyword evidence="8" id="KW-1185">Reference proteome</keyword>
<dbReference type="RefSeq" id="WP_076470954.1">
    <property type="nucleotide sequence ID" value="NZ_FTNF01000008.1"/>
</dbReference>
<organism evidence="7 8">
    <name type="scientific">Micromonospora avicenniae</name>
    <dbReference type="NCBI Taxonomy" id="1198245"/>
    <lineage>
        <taxon>Bacteria</taxon>
        <taxon>Bacillati</taxon>
        <taxon>Actinomycetota</taxon>
        <taxon>Actinomycetes</taxon>
        <taxon>Micromonosporales</taxon>
        <taxon>Micromonosporaceae</taxon>
        <taxon>Micromonospora</taxon>
    </lineage>
</organism>
<comment type="subcellular location">
    <subcellularLocation>
        <location evidence="1">Membrane</location>
        <topology evidence="1">Multi-pass membrane protein</topology>
    </subcellularLocation>
</comment>
<dbReference type="InterPro" id="IPR026841">
    <property type="entry name" value="Aur1/Ipt1"/>
</dbReference>
<gene>
    <name evidence="7" type="ORF">SAMN05444858_108120</name>
</gene>
<dbReference type="STRING" id="1198245.SAMN05444858_108120"/>
<proteinExistence type="predicted"/>
<evidence type="ECO:0000256" key="4">
    <source>
        <dbReference type="ARBA" id="ARBA00023136"/>
    </source>
</evidence>
<keyword evidence="3 5" id="KW-1133">Transmembrane helix</keyword>
<feature type="domain" description="Inositolphosphotransferase Aur1/Ipt1" evidence="6">
    <location>
        <begin position="46"/>
        <end position="225"/>
    </location>
</feature>
<dbReference type="PANTHER" id="PTHR31310:SF7">
    <property type="entry name" value="PA-PHOSPHATASE RELATED-FAMILY PROTEIN DDB_G0268928"/>
    <property type="match status" value="1"/>
</dbReference>
<feature type="transmembrane region" description="Helical" evidence="5">
    <location>
        <begin position="109"/>
        <end position="127"/>
    </location>
</feature>
<dbReference type="GO" id="GO:0016020">
    <property type="term" value="C:membrane"/>
    <property type="evidence" value="ECO:0007669"/>
    <property type="project" value="UniProtKB-SubCell"/>
</dbReference>
<protein>
    <submittedName>
        <fullName evidence="7">PAP2 superfamily protein</fullName>
    </submittedName>
</protein>
<evidence type="ECO:0000313" key="8">
    <source>
        <dbReference type="Proteomes" id="UP000186004"/>
    </source>
</evidence>
<dbReference type="AlphaFoldDB" id="A0A1N6ZUX4"/>
<sequence length="342" mass="36887">MGADDRGKRPHALRELLLVAALFLAYKITRLFVVGDLSTAYDNATHVWAFERALRLPDEATLQRAVLSHGDVVRAANMFYASVHFPATGALLLYTYLFRPAVYRWARTLLAALCGVGFAIQALVPMAPPRLLSATGMLDTGQLMGPRAYGDPATDTLSNQYAAMPSLHVGWATVVAVVLIAAGRSRWRWLWLLHPLVTLTVVVLTGNHYWLDAAAALALLGVILLLVPRPQAGSVGVDAARTVGSRVPAPAAVPVAGTWLLPDENLRGGLWVTSPVRQPGRWQGSDGLVGGVRADDRAAPSMDLPALAELVRRDGLRRVDARHGELVQDVVAGEPEHRQHLG</sequence>
<dbReference type="Proteomes" id="UP000186004">
    <property type="component" value="Unassembled WGS sequence"/>
</dbReference>
<keyword evidence="4 5" id="KW-0472">Membrane</keyword>
<accession>A0A1N6ZUX4</accession>
<evidence type="ECO:0000259" key="6">
    <source>
        <dbReference type="Pfam" id="PF14378"/>
    </source>
</evidence>
<name>A0A1N6ZUX4_9ACTN</name>
<evidence type="ECO:0000256" key="5">
    <source>
        <dbReference type="SAM" id="Phobius"/>
    </source>
</evidence>
<feature type="transmembrane region" description="Helical" evidence="5">
    <location>
        <begin position="189"/>
        <end position="204"/>
    </location>
</feature>
<evidence type="ECO:0000256" key="1">
    <source>
        <dbReference type="ARBA" id="ARBA00004141"/>
    </source>
</evidence>
<dbReference type="EMBL" id="FTNF01000008">
    <property type="protein sequence ID" value="SIR30658.1"/>
    <property type="molecule type" value="Genomic_DNA"/>
</dbReference>
<evidence type="ECO:0000256" key="3">
    <source>
        <dbReference type="ARBA" id="ARBA00022989"/>
    </source>
</evidence>
<evidence type="ECO:0000313" key="7">
    <source>
        <dbReference type="EMBL" id="SIR30658.1"/>
    </source>
</evidence>
<feature type="transmembrane region" description="Helical" evidence="5">
    <location>
        <begin position="161"/>
        <end position="182"/>
    </location>
</feature>
<dbReference type="InterPro" id="IPR052185">
    <property type="entry name" value="IPC_Synthase-Related"/>
</dbReference>
<reference evidence="7 8" key="1">
    <citation type="submission" date="2017-01" db="EMBL/GenBank/DDBJ databases">
        <authorList>
            <person name="Mah S.A."/>
            <person name="Swanson W.J."/>
            <person name="Moy G.W."/>
            <person name="Vacquier V.D."/>
        </authorList>
    </citation>
    <scope>NUCLEOTIDE SEQUENCE [LARGE SCALE GENOMIC DNA]</scope>
    <source>
        <strain evidence="7 8">DSM 45758</strain>
    </source>
</reference>
<keyword evidence="2 5" id="KW-0812">Transmembrane</keyword>
<dbReference type="PANTHER" id="PTHR31310">
    <property type="match status" value="1"/>
</dbReference>
<evidence type="ECO:0000256" key="2">
    <source>
        <dbReference type="ARBA" id="ARBA00022692"/>
    </source>
</evidence>
<feature type="transmembrane region" description="Helical" evidence="5">
    <location>
        <begin position="78"/>
        <end position="97"/>
    </location>
</feature>
<dbReference type="CDD" id="cd03386">
    <property type="entry name" value="PAP2_Aur1_like"/>
    <property type="match status" value="1"/>
</dbReference>
<feature type="transmembrane region" description="Helical" evidence="5">
    <location>
        <begin position="12"/>
        <end position="33"/>
    </location>
</feature>